<dbReference type="AlphaFoldDB" id="A0A8H2WWL8"/>
<evidence type="ECO:0000256" key="14">
    <source>
        <dbReference type="RuleBase" id="RU000461"/>
    </source>
</evidence>
<dbReference type="Proteomes" id="UP000663846">
    <property type="component" value="Unassembled WGS sequence"/>
</dbReference>
<accession>A0A8H2WWL8</accession>
<dbReference type="GO" id="GO:0016705">
    <property type="term" value="F:oxidoreductase activity, acting on paired donors, with incorporation or reduction of molecular oxygen"/>
    <property type="evidence" value="ECO:0007669"/>
    <property type="project" value="InterPro"/>
</dbReference>
<proteinExistence type="inferred from homology"/>
<evidence type="ECO:0000256" key="15">
    <source>
        <dbReference type="SAM" id="Phobius"/>
    </source>
</evidence>
<feature type="binding site" description="axial binding residue" evidence="13">
    <location>
        <position position="519"/>
    </location>
    <ligand>
        <name>heme</name>
        <dbReference type="ChEBI" id="CHEBI:30413"/>
    </ligand>
    <ligandPart>
        <name>Fe</name>
        <dbReference type="ChEBI" id="CHEBI:18248"/>
    </ligandPart>
</feature>
<evidence type="ECO:0000256" key="12">
    <source>
        <dbReference type="ARBA" id="ARBA00023136"/>
    </source>
</evidence>
<dbReference type="GO" id="GO:0016020">
    <property type="term" value="C:membrane"/>
    <property type="evidence" value="ECO:0007669"/>
    <property type="project" value="UniProtKB-SubCell"/>
</dbReference>
<gene>
    <name evidence="16" type="ORF">RDB_LOCUS68079</name>
</gene>
<protein>
    <recommendedName>
        <fullName evidence="18">O-methylsterigmatocystin oxidoreductase</fullName>
    </recommendedName>
</protein>
<dbReference type="InterPro" id="IPR017972">
    <property type="entry name" value="Cyt_P450_CS"/>
</dbReference>
<dbReference type="EMBL" id="CAJMWS010000312">
    <property type="protein sequence ID" value="CAE6410582.1"/>
    <property type="molecule type" value="Genomic_DNA"/>
</dbReference>
<evidence type="ECO:0000313" key="17">
    <source>
        <dbReference type="Proteomes" id="UP000663846"/>
    </source>
</evidence>
<dbReference type="GO" id="GO:0005506">
    <property type="term" value="F:iron ion binding"/>
    <property type="evidence" value="ECO:0007669"/>
    <property type="project" value="InterPro"/>
</dbReference>
<dbReference type="CDD" id="cd11065">
    <property type="entry name" value="CYP64-like"/>
    <property type="match status" value="1"/>
</dbReference>
<evidence type="ECO:0000313" key="16">
    <source>
        <dbReference type="EMBL" id="CAE6410582.1"/>
    </source>
</evidence>
<keyword evidence="6 15" id="KW-0812">Transmembrane</keyword>
<dbReference type="PANTHER" id="PTHR46300">
    <property type="entry name" value="P450, PUTATIVE (EUROFUNG)-RELATED-RELATED"/>
    <property type="match status" value="1"/>
</dbReference>
<keyword evidence="9 14" id="KW-0560">Oxidoreductase</keyword>
<dbReference type="PRINTS" id="PR00463">
    <property type="entry name" value="EP450I"/>
</dbReference>
<sequence>MARRIREAPRVCTKRPRMHRSNHLSARIIEGLQSGYIKLVIWYPLGYTLIHLKDYSIRAVDINYYDIVMSETTENYSARFVGLLAVGTVAVILGRYWNWPGSRHKDMPPGPKPLPLLGNFSQLKLVDTFDQFRELNEKHGPLVTLKLGSRNAVLIGGDGILVRELLDKRGAIYSNRPVEIASKLIGRGDHGLFQQDIDKWRAGRKQIVQHYNPRTIKSGYVRIQEAESVQLLRDFLREPRKHMEHCMRYTTSVVMSLNFGIRCPRYDDPAVHEIEEIIDLLTGLQQPGSKPPVEQFPWLWYLPEFMTGYWKTKAEYIGGRLDKFYGALAQIGWERGVNGHNTDNFAYKLRLNEKVHGLTWHQQILACGLTLEAGTDIVAGVISACTLALIHDPEIQRRAWEEIDGLYDEYTLPKWEDEQKMPLVRAIVKETIRWRPPVPLGVPHLLEQDDWYEGHFIPKHTTLICNVWAIHSNPERYENPDLFNPDRFIGHKLSMSQSMVQSDPFKRDHFAFGAGRRSCPGVQIAEQDVFIAVSRLLWAFELSAPPGVQVDVSQKAFIGSIVRRPKEFPLVVKPRSEQRVVTIERELALAEDNMFSSYGLYTGE</sequence>
<dbReference type="SUPFAM" id="SSF48264">
    <property type="entry name" value="Cytochrome P450"/>
    <property type="match status" value="1"/>
</dbReference>
<evidence type="ECO:0000256" key="5">
    <source>
        <dbReference type="ARBA" id="ARBA00022617"/>
    </source>
</evidence>
<evidence type="ECO:0000256" key="13">
    <source>
        <dbReference type="PIRSR" id="PIRSR602401-1"/>
    </source>
</evidence>
<evidence type="ECO:0000256" key="7">
    <source>
        <dbReference type="ARBA" id="ARBA00022723"/>
    </source>
</evidence>
<evidence type="ECO:0000256" key="6">
    <source>
        <dbReference type="ARBA" id="ARBA00022692"/>
    </source>
</evidence>
<dbReference type="GO" id="GO:0004497">
    <property type="term" value="F:monooxygenase activity"/>
    <property type="evidence" value="ECO:0007669"/>
    <property type="project" value="UniProtKB-KW"/>
</dbReference>
<reference evidence="16" key="1">
    <citation type="submission" date="2021-01" db="EMBL/GenBank/DDBJ databases">
        <authorList>
            <person name="Kaushik A."/>
        </authorList>
    </citation>
    <scope>NUCLEOTIDE SEQUENCE</scope>
    <source>
        <strain evidence="16">AG1-1C</strain>
    </source>
</reference>
<dbReference type="PRINTS" id="PR00385">
    <property type="entry name" value="P450"/>
</dbReference>
<evidence type="ECO:0000256" key="4">
    <source>
        <dbReference type="ARBA" id="ARBA00010617"/>
    </source>
</evidence>
<evidence type="ECO:0000256" key="1">
    <source>
        <dbReference type="ARBA" id="ARBA00001971"/>
    </source>
</evidence>
<dbReference type="PROSITE" id="PS00086">
    <property type="entry name" value="CYTOCHROME_P450"/>
    <property type="match status" value="1"/>
</dbReference>
<evidence type="ECO:0000256" key="8">
    <source>
        <dbReference type="ARBA" id="ARBA00022989"/>
    </source>
</evidence>
<dbReference type="GO" id="GO:0020037">
    <property type="term" value="F:heme binding"/>
    <property type="evidence" value="ECO:0007669"/>
    <property type="project" value="InterPro"/>
</dbReference>
<evidence type="ECO:0000256" key="3">
    <source>
        <dbReference type="ARBA" id="ARBA00005179"/>
    </source>
</evidence>
<keyword evidence="7 13" id="KW-0479">Metal-binding</keyword>
<evidence type="ECO:0000256" key="2">
    <source>
        <dbReference type="ARBA" id="ARBA00004370"/>
    </source>
</evidence>
<dbReference type="Gene3D" id="1.10.630.10">
    <property type="entry name" value="Cytochrome P450"/>
    <property type="match status" value="1"/>
</dbReference>
<comment type="similarity">
    <text evidence="4 14">Belongs to the cytochrome P450 family.</text>
</comment>
<keyword evidence="12 15" id="KW-0472">Membrane</keyword>
<keyword evidence="11 14" id="KW-0503">Monooxygenase</keyword>
<name>A0A8H2WWL8_9AGAM</name>
<dbReference type="InterPro" id="IPR001128">
    <property type="entry name" value="Cyt_P450"/>
</dbReference>
<organism evidence="16 17">
    <name type="scientific">Rhizoctonia solani</name>
    <dbReference type="NCBI Taxonomy" id="456999"/>
    <lineage>
        <taxon>Eukaryota</taxon>
        <taxon>Fungi</taxon>
        <taxon>Dikarya</taxon>
        <taxon>Basidiomycota</taxon>
        <taxon>Agaricomycotina</taxon>
        <taxon>Agaricomycetes</taxon>
        <taxon>Cantharellales</taxon>
        <taxon>Ceratobasidiaceae</taxon>
        <taxon>Rhizoctonia</taxon>
    </lineage>
</organism>
<feature type="transmembrane region" description="Helical" evidence="15">
    <location>
        <begin position="76"/>
        <end position="97"/>
    </location>
</feature>
<comment type="pathway">
    <text evidence="3">Secondary metabolite biosynthesis.</text>
</comment>
<dbReference type="InterPro" id="IPR036396">
    <property type="entry name" value="Cyt_P450_sf"/>
</dbReference>
<comment type="cofactor">
    <cofactor evidence="1 13">
        <name>heme</name>
        <dbReference type="ChEBI" id="CHEBI:30413"/>
    </cofactor>
</comment>
<dbReference type="Pfam" id="PF00067">
    <property type="entry name" value="p450"/>
    <property type="match status" value="1"/>
</dbReference>
<comment type="caution">
    <text evidence="16">The sequence shown here is derived from an EMBL/GenBank/DDBJ whole genome shotgun (WGS) entry which is preliminary data.</text>
</comment>
<keyword evidence="5 13" id="KW-0349">Heme</keyword>
<evidence type="ECO:0000256" key="9">
    <source>
        <dbReference type="ARBA" id="ARBA00023002"/>
    </source>
</evidence>
<evidence type="ECO:0008006" key="18">
    <source>
        <dbReference type="Google" id="ProtNLM"/>
    </source>
</evidence>
<evidence type="ECO:0000256" key="10">
    <source>
        <dbReference type="ARBA" id="ARBA00023004"/>
    </source>
</evidence>
<keyword evidence="8 15" id="KW-1133">Transmembrane helix</keyword>
<dbReference type="PANTHER" id="PTHR46300:SF2">
    <property type="entry name" value="CYTOCHROME P450 MONOOXYGENASE ALNH-RELATED"/>
    <property type="match status" value="1"/>
</dbReference>
<comment type="subcellular location">
    <subcellularLocation>
        <location evidence="2">Membrane</location>
    </subcellularLocation>
</comment>
<dbReference type="InterPro" id="IPR002401">
    <property type="entry name" value="Cyt_P450_E_grp-I"/>
</dbReference>
<dbReference type="InterPro" id="IPR050364">
    <property type="entry name" value="Cytochrome_P450_fung"/>
</dbReference>
<evidence type="ECO:0000256" key="11">
    <source>
        <dbReference type="ARBA" id="ARBA00023033"/>
    </source>
</evidence>
<keyword evidence="10 13" id="KW-0408">Iron</keyword>